<evidence type="ECO:0000259" key="3">
    <source>
        <dbReference type="Pfam" id="PF00125"/>
    </source>
</evidence>
<dbReference type="Gene3D" id="1.10.20.10">
    <property type="entry name" value="Histone, subunit A"/>
    <property type="match status" value="1"/>
</dbReference>
<feature type="compositionally biased region" description="Acidic residues" evidence="2">
    <location>
        <begin position="33"/>
        <end position="44"/>
    </location>
</feature>
<dbReference type="InterPro" id="IPR000558">
    <property type="entry name" value="Histone_H2B"/>
</dbReference>
<evidence type="ECO:0000313" key="5">
    <source>
        <dbReference type="Proteomes" id="UP001176941"/>
    </source>
</evidence>
<dbReference type="EMBL" id="OX460343">
    <property type="protein sequence ID" value="CAI9180888.1"/>
    <property type="molecule type" value="Genomic_DNA"/>
</dbReference>
<dbReference type="InterPro" id="IPR009072">
    <property type="entry name" value="Histone-fold"/>
</dbReference>
<comment type="similarity">
    <text evidence="1">Belongs to the histone H2B family.</text>
</comment>
<reference evidence="4" key="1">
    <citation type="submission" date="2023-04" db="EMBL/GenBank/DDBJ databases">
        <authorList>
            <consortium name="ELIXIR-Norway"/>
        </authorList>
    </citation>
    <scope>NUCLEOTIDE SEQUENCE [LARGE SCALE GENOMIC DNA]</scope>
</reference>
<accession>A0ABN9A7R7</accession>
<name>A0ABN9A7R7_RANTA</name>
<organism evidence="4 5">
    <name type="scientific">Rangifer tarandus platyrhynchus</name>
    <name type="common">Svalbard reindeer</name>
    <dbReference type="NCBI Taxonomy" id="3082113"/>
    <lineage>
        <taxon>Eukaryota</taxon>
        <taxon>Metazoa</taxon>
        <taxon>Chordata</taxon>
        <taxon>Craniata</taxon>
        <taxon>Vertebrata</taxon>
        <taxon>Euteleostomi</taxon>
        <taxon>Mammalia</taxon>
        <taxon>Eutheria</taxon>
        <taxon>Laurasiatheria</taxon>
        <taxon>Artiodactyla</taxon>
        <taxon>Ruminantia</taxon>
        <taxon>Pecora</taxon>
        <taxon>Cervidae</taxon>
        <taxon>Odocoileinae</taxon>
        <taxon>Rangifer</taxon>
    </lineage>
</organism>
<dbReference type="PANTHER" id="PTHR23428">
    <property type="entry name" value="HISTONE H2B"/>
    <property type="match status" value="1"/>
</dbReference>
<dbReference type="InterPro" id="IPR007125">
    <property type="entry name" value="H2A/H2B/H3"/>
</dbReference>
<dbReference type="Pfam" id="PF00125">
    <property type="entry name" value="Histone"/>
    <property type="match status" value="1"/>
</dbReference>
<evidence type="ECO:0000256" key="2">
    <source>
        <dbReference type="SAM" id="MobiDB-lite"/>
    </source>
</evidence>
<evidence type="ECO:0000313" key="4">
    <source>
        <dbReference type="EMBL" id="CAI9180888.1"/>
    </source>
</evidence>
<evidence type="ECO:0000256" key="1">
    <source>
        <dbReference type="ARBA" id="ARBA00006846"/>
    </source>
</evidence>
<dbReference type="PRINTS" id="PR00621">
    <property type="entry name" value="HISTONEH2B"/>
</dbReference>
<dbReference type="CDD" id="cd22910">
    <property type="entry name" value="HFD_H2B"/>
    <property type="match status" value="1"/>
</dbReference>
<dbReference type="SMART" id="SM00427">
    <property type="entry name" value="H2B"/>
    <property type="match status" value="1"/>
</dbReference>
<keyword evidence="5" id="KW-1185">Reference proteome</keyword>
<sequence>MGNGGSAMAEPSSGNSEEGLVTKETCTSQMEISETDFSELEPCDDEPRKEKKKTAKGCRRRRHCHSCRLNNFASFATYFPRVLRQVHTGLSLSHEALNIMDSFVKDMFERIAEEAGCLTRSSKRCTIMSEDIQTAVCLLLPGEIGKYAMSEATKSVIRYNTHR</sequence>
<feature type="region of interest" description="Disordered" evidence="2">
    <location>
        <begin position="1"/>
        <end position="55"/>
    </location>
</feature>
<proteinExistence type="inferred from homology"/>
<dbReference type="Proteomes" id="UP001176941">
    <property type="component" value="Chromosome X"/>
</dbReference>
<protein>
    <recommendedName>
        <fullName evidence="3">Core Histone H2A/H2B/H3 domain-containing protein</fullName>
    </recommendedName>
</protein>
<gene>
    <name evidence="4" type="ORF">MRATA1EN1_LOCUS29850</name>
</gene>
<dbReference type="SUPFAM" id="SSF47113">
    <property type="entry name" value="Histone-fold"/>
    <property type="match status" value="1"/>
</dbReference>
<feature type="domain" description="Core Histone H2A/H2B/H3" evidence="3">
    <location>
        <begin position="70"/>
        <end position="138"/>
    </location>
</feature>